<comment type="caution">
    <text evidence="3">The sequence shown here is derived from an EMBL/GenBank/DDBJ whole genome shotgun (WGS) entry which is preliminary data.</text>
</comment>
<dbReference type="Proteomes" id="UP000552038">
    <property type="component" value="Unassembled WGS sequence"/>
</dbReference>
<dbReference type="PANTHER" id="PTHR42736:SF1">
    <property type="entry name" value="PROTEIN-GLUTAMINE GAMMA-GLUTAMYLTRANSFERASE"/>
    <property type="match status" value="1"/>
</dbReference>
<reference evidence="3 4" key="1">
    <citation type="submission" date="2020-05" db="EMBL/GenBank/DDBJ databases">
        <title>Whole genome sequencing and identification of novel metabolites from Paenibacillus alvei strain JR949.</title>
        <authorList>
            <person name="Rajendhran J."/>
            <person name="Sree Pranav P."/>
            <person name="Mahalakshmi B."/>
            <person name="Karthikeyan R."/>
        </authorList>
    </citation>
    <scope>NUCLEOTIDE SEQUENCE [LARGE SCALE GENOMIC DNA]</scope>
    <source>
        <strain evidence="3 4">JR949</strain>
    </source>
</reference>
<evidence type="ECO:0000313" key="4">
    <source>
        <dbReference type="Proteomes" id="UP000552038"/>
    </source>
</evidence>
<accession>A0AAP7DJN3</accession>
<feature type="transmembrane region" description="Helical" evidence="1">
    <location>
        <begin position="35"/>
        <end position="53"/>
    </location>
</feature>
<evidence type="ECO:0000259" key="2">
    <source>
        <dbReference type="SMART" id="SM00460"/>
    </source>
</evidence>
<feature type="transmembrane region" description="Helical" evidence="1">
    <location>
        <begin position="90"/>
        <end position="110"/>
    </location>
</feature>
<feature type="transmembrane region" description="Helical" evidence="1">
    <location>
        <begin position="183"/>
        <end position="202"/>
    </location>
</feature>
<dbReference type="InterPro" id="IPR038765">
    <property type="entry name" value="Papain-like_cys_pep_sf"/>
</dbReference>
<name>A0AAP7DJN3_PAEAL</name>
<dbReference type="Pfam" id="PF01841">
    <property type="entry name" value="Transglut_core"/>
    <property type="match status" value="1"/>
</dbReference>
<keyword evidence="1" id="KW-0812">Transmembrane</keyword>
<dbReference type="InterPro" id="IPR002931">
    <property type="entry name" value="Transglutaminase-like"/>
</dbReference>
<dbReference type="AlphaFoldDB" id="A0AAP7DJN3"/>
<evidence type="ECO:0000256" key="1">
    <source>
        <dbReference type="SAM" id="Phobius"/>
    </source>
</evidence>
<gene>
    <name evidence="3" type="ORF">HMI46_20635</name>
</gene>
<proteinExistence type="predicted"/>
<feature type="domain" description="Transglutaminase-like" evidence="2">
    <location>
        <begin position="556"/>
        <end position="626"/>
    </location>
</feature>
<dbReference type="PANTHER" id="PTHR42736">
    <property type="entry name" value="PROTEIN-GLUTAMINE GAMMA-GLUTAMYLTRANSFERASE"/>
    <property type="match status" value="1"/>
</dbReference>
<organism evidence="3 4">
    <name type="scientific">Paenibacillus alvei</name>
    <name type="common">Bacillus alvei</name>
    <dbReference type="NCBI Taxonomy" id="44250"/>
    <lineage>
        <taxon>Bacteria</taxon>
        <taxon>Bacillati</taxon>
        <taxon>Bacillota</taxon>
        <taxon>Bacilli</taxon>
        <taxon>Bacillales</taxon>
        <taxon>Paenibacillaceae</taxon>
        <taxon>Paenibacillus</taxon>
    </lineage>
</organism>
<dbReference type="Gene3D" id="3.10.620.30">
    <property type="match status" value="1"/>
</dbReference>
<keyword evidence="1" id="KW-0472">Membrane</keyword>
<feature type="transmembrane region" description="Helical" evidence="1">
    <location>
        <begin position="159"/>
        <end position="176"/>
    </location>
</feature>
<feature type="transmembrane region" description="Helical" evidence="1">
    <location>
        <begin position="752"/>
        <end position="774"/>
    </location>
</feature>
<dbReference type="RefSeq" id="WP_171418525.1">
    <property type="nucleotide sequence ID" value="NZ_JABFOR010000033.1"/>
</dbReference>
<dbReference type="EMBL" id="JABFOR010000033">
    <property type="protein sequence ID" value="NOJ72953.1"/>
    <property type="molecule type" value="Genomic_DNA"/>
</dbReference>
<dbReference type="SMART" id="SM00460">
    <property type="entry name" value="TGc"/>
    <property type="match status" value="1"/>
</dbReference>
<keyword evidence="1" id="KW-1133">Transmembrane helix</keyword>
<dbReference type="SUPFAM" id="SSF54001">
    <property type="entry name" value="Cysteine proteinases"/>
    <property type="match status" value="1"/>
</dbReference>
<dbReference type="InterPro" id="IPR052901">
    <property type="entry name" value="Bact_TGase-like"/>
</dbReference>
<protein>
    <submittedName>
        <fullName evidence="3">Transglutaminase domain-containing protein</fullName>
    </submittedName>
</protein>
<sequence>MYIPITGRQRKDNRHSLTSEAAVSVRGTWLLRWKAAGFTVLLYALFAEWFYPLQEVGRNIDLNDVRPFLVAVAIYLLIGLIIRSSVLSTLLYFMVALGTTAWMFGSIRVLPHTSDSWLAGEGFVRSLLVGLARIASALRSDINGWVDGKWLHTSGEFRTLLLLIGWAMLASSIQSLMLSRRTVLFFTISTIVYLFGFEWGFGLDVTGSIARTVGWGLLLSASLYLDEQLVSDTERSRIGQWPLRWLVCALLLSLAVVGLAEGMKQVYPWPKPSPFASFAALTQSLSPEQSRARAGGGSRAQRDATGQLAEHNRSIAKITGYSMDDSELGGSLQDNDTEWFTAISPEPTYWRGESKSIYTGRGWEASQLAIERLDVSGALQPEHADTSQGWSAPFQQTVIWKSFRPAYPLLFGGIPERITSWSPQAGAGGALSAAQSFIRFDSASGRYSTDTSMAEGQSEAIPLTYQYDTRVFRFNASLLRSSAEGNWPEMVGRDGLQLPSTLPDRVRELGKRLAEGADSQYDKVRNVQQFLQQEYTYTKVNTAVPPSGRDFVDYFLFDARQGYCNHFSTAMAVLLRTQGIPTRWVKGFAPGEATSPGQYSIKGVDAHAWVEVYFDAIGWVPFEATPPVGVPGGDAASNPDVVAASAIEAGSESGEAISGSEHKLSQYRITPEVAALLNNPPEADTGRGWDAVRSISSTIARWWNIGMQSINTYLANEWRALRHISADWKTIMEREGTGTAIIVVSYYVVTRLPLLLCSGAAGVLLLLFAIRYISRRHAPQRRLRRLVQAQQNQFRMSRVQEMGSIAWMLVERKYGAKPCGMTWTEYVSQTKMSNRTGQEHREVTITERIDAGQSCEAISQFVSACNVLFFAGRPTDQAVQQQFIDGCNGVLRDCAREKKRCGCTINRPSTDHHRQ</sequence>
<feature type="transmembrane region" description="Helical" evidence="1">
    <location>
        <begin position="65"/>
        <end position="84"/>
    </location>
</feature>
<evidence type="ECO:0000313" key="3">
    <source>
        <dbReference type="EMBL" id="NOJ72953.1"/>
    </source>
</evidence>